<reference evidence="3 4" key="1">
    <citation type="submission" date="2011-11" db="EMBL/GenBank/DDBJ databases">
        <title>Complete sequence of Granulicella mallensis MP5ACTX8.</title>
        <authorList>
            <consortium name="US DOE Joint Genome Institute"/>
            <person name="Lucas S."/>
            <person name="Copeland A."/>
            <person name="Lapidus A."/>
            <person name="Cheng J.-F."/>
            <person name="Goodwin L."/>
            <person name="Pitluck S."/>
            <person name="Peters L."/>
            <person name="Lu M."/>
            <person name="Detter J.C."/>
            <person name="Han C."/>
            <person name="Tapia R."/>
            <person name="Land M."/>
            <person name="Hauser L."/>
            <person name="Kyrpides N."/>
            <person name="Ivanova N."/>
            <person name="Mikhailova N."/>
            <person name="Pagani I."/>
            <person name="Rawat S."/>
            <person name="Mannisto M."/>
            <person name="Haggblom M."/>
            <person name="Woyke T."/>
        </authorList>
    </citation>
    <scope>NUCLEOTIDE SEQUENCE [LARGE SCALE GENOMIC DNA]</scope>
    <source>
        <strain evidence="4">ATCC BAA-1857 / DSM 23137 / MP5ACTX8</strain>
    </source>
</reference>
<dbReference type="InterPro" id="IPR013430">
    <property type="entry name" value="Toxin_antidote_HigA"/>
</dbReference>
<dbReference type="InterPro" id="IPR010982">
    <property type="entry name" value="Lambda_DNA-bd_dom_sf"/>
</dbReference>
<dbReference type="GO" id="GO:0003677">
    <property type="term" value="F:DNA binding"/>
    <property type="evidence" value="ECO:0007669"/>
    <property type="project" value="UniProtKB-KW"/>
</dbReference>
<dbReference type="SMART" id="SM00530">
    <property type="entry name" value="HTH_XRE"/>
    <property type="match status" value="1"/>
</dbReference>
<dbReference type="Pfam" id="PF01381">
    <property type="entry name" value="HTH_3"/>
    <property type="match status" value="1"/>
</dbReference>
<dbReference type="PANTHER" id="PTHR36924">
    <property type="entry name" value="ANTITOXIN HIGA-1"/>
    <property type="match status" value="1"/>
</dbReference>
<keyword evidence="4" id="KW-1185">Reference proteome</keyword>
<gene>
    <name evidence="3" type="ordered locus">AciX8_4350</name>
</gene>
<proteinExistence type="predicted"/>
<dbReference type="PANTHER" id="PTHR36924:SF1">
    <property type="entry name" value="ANTITOXIN HIGA-1"/>
    <property type="match status" value="1"/>
</dbReference>
<dbReference type="OrthoDB" id="3174593at2"/>
<dbReference type="Gene3D" id="1.10.260.40">
    <property type="entry name" value="lambda repressor-like DNA-binding domains"/>
    <property type="match status" value="1"/>
</dbReference>
<keyword evidence="1" id="KW-0238">DNA-binding</keyword>
<dbReference type="KEGG" id="gma:AciX8_4350"/>
<evidence type="ECO:0000313" key="4">
    <source>
        <dbReference type="Proteomes" id="UP000007113"/>
    </source>
</evidence>
<accession>G8NTB1</accession>
<dbReference type="RefSeq" id="WP_014267494.1">
    <property type="nucleotide sequence ID" value="NC_016631.1"/>
</dbReference>
<evidence type="ECO:0000313" key="3">
    <source>
        <dbReference type="EMBL" id="AEU38623.1"/>
    </source>
</evidence>
<dbReference type="eggNOG" id="COG3093">
    <property type="taxonomic scope" value="Bacteria"/>
</dbReference>
<dbReference type="Proteomes" id="UP000007113">
    <property type="component" value="Chromosome"/>
</dbReference>
<dbReference type="NCBIfam" id="TIGR02607">
    <property type="entry name" value="antidote_HigA"/>
    <property type="match status" value="1"/>
</dbReference>
<dbReference type="HOGENOM" id="CLU_140230_3_1_0"/>
<dbReference type="CDD" id="cd00093">
    <property type="entry name" value="HTH_XRE"/>
    <property type="match status" value="1"/>
</dbReference>
<dbReference type="EMBL" id="CP003130">
    <property type="protein sequence ID" value="AEU38623.1"/>
    <property type="molecule type" value="Genomic_DNA"/>
</dbReference>
<dbReference type="SUPFAM" id="SSF47413">
    <property type="entry name" value="lambda repressor-like DNA-binding domains"/>
    <property type="match status" value="1"/>
</dbReference>
<evidence type="ECO:0000256" key="1">
    <source>
        <dbReference type="ARBA" id="ARBA00023125"/>
    </source>
</evidence>
<sequence length="89" mass="9881">MLLTKKKPVSAGTLLVEEFLEPLGLTQTELVELSGLPRRQVNELCRDCRAITADTALILAKVFGNAPDFWLNTQLRADLWAVMNTPQQG</sequence>
<dbReference type="AlphaFoldDB" id="G8NTB1"/>
<dbReference type="STRING" id="682795.AciX8_4350"/>
<feature type="domain" description="HTH cro/C1-type" evidence="2">
    <location>
        <begin position="16"/>
        <end position="70"/>
    </location>
</feature>
<dbReference type="InterPro" id="IPR001387">
    <property type="entry name" value="Cro/C1-type_HTH"/>
</dbReference>
<organism evidence="3 4">
    <name type="scientific">Granulicella mallensis (strain ATCC BAA-1857 / DSM 23137 / MP5ACTX8)</name>
    <dbReference type="NCBI Taxonomy" id="682795"/>
    <lineage>
        <taxon>Bacteria</taxon>
        <taxon>Pseudomonadati</taxon>
        <taxon>Acidobacteriota</taxon>
        <taxon>Terriglobia</taxon>
        <taxon>Terriglobales</taxon>
        <taxon>Acidobacteriaceae</taxon>
        <taxon>Granulicella</taxon>
    </lineage>
</organism>
<protein>
    <submittedName>
        <fullName evidence="3">Plasmid maintenance system antidote protein, XRE family</fullName>
    </submittedName>
</protein>
<evidence type="ECO:0000259" key="2">
    <source>
        <dbReference type="PROSITE" id="PS50943"/>
    </source>
</evidence>
<dbReference type="PROSITE" id="PS50943">
    <property type="entry name" value="HTH_CROC1"/>
    <property type="match status" value="1"/>
</dbReference>
<name>G8NTB1_GRAMM</name>